<dbReference type="EMBL" id="JAFBED010000006">
    <property type="protein sequence ID" value="MBM7621222.1"/>
    <property type="molecule type" value="Genomic_DNA"/>
</dbReference>
<sequence>MKNIEVEHLFLAIIQSQNQYFVGNDVEVKKIPIGNMLFQLATNVKPNDVRSLLGNEIPGFFAYDYKIHIAGEGTDYTNLLHESSAPMEVLLKEREIAEQSLLDADEINTPLVPDKMLEEELVYIHHSHSWESFLPLLKGVSEPDEATSNNSSANVIAVGNMLKNSLMGAGVKSKHNTSNVTEQLHARGWNYYNSYQLSREVVKEVLSTNKEVRYVIDIHRDSFRKERTTININDKKYARLLFVVGEDHANFEKNLEFADRLYYAIEEKYPGLCRGVLIKNKSQGDGIYNQDLSERSLLLEVGGVDNNLEELHNAVEVFAEEFSKLVWEEKNAGQF</sequence>
<accession>A0ABS2P2N4</accession>
<reference evidence="1 2" key="1">
    <citation type="submission" date="2021-01" db="EMBL/GenBank/DDBJ databases">
        <title>Genomic Encyclopedia of Type Strains, Phase IV (KMG-IV): sequencing the most valuable type-strain genomes for metagenomic binning, comparative biology and taxonomic classification.</title>
        <authorList>
            <person name="Goeker M."/>
        </authorList>
    </citation>
    <scope>NUCLEOTIDE SEQUENCE [LARGE SCALE GENOMIC DNA]</scope>
    <source>
        <strain evidence="1 2">DSM 25879</strain>
    </source>
</reference>
<evidence type="ECO:0000313" key="2">
    <source>
        <dbReference type="Proteomes" id="UP000737402"/>
    </source>
</evidence>
<dbReference type="InterPro" id="IPR010897">
    <property type="entry name" value="Spore_II_P"/>
</dbReference>
<dbReference type="NCBIfam" id="TIGR02867">
    <property type="entry name" value="spore_II_P"/>
    <property type="match status" value="1"/>
</dbReference>
<proteinExistence type="predicted"/>
<name>A0ABS2P2N4_9BACI</name>
<dbReference type="RefSeq" id="WP_204418001.1">
    <property type="nucleotide sequence ID" value="NZ_JAFBED010000006.1"/>
</dbReference>
<comment type="caution">
    <text evidence="1">The sequence shown here is derived from an EMBL/GenBank/DDBJ whole genome shotgun (WGS) entry which is preliminary data.</text>
</comment>
<gene>
    <name evidence="1" type="ORF">JOC95_003095</name>
</gene>
<organism evidence="1 2">
    <name type="scientific">Sutcliffiella tianshenii</name>
    <dbReference type="NCBI Taxonomy" id="1463404"/>
    <lineage>
        <taxon>Bacteria</taxon>
        <taxon>Bacillati</taxon>
        <taxon>Bacillota</taxon>
        <taxon>Bacilli</taxon>
        <taxon>Bacillales</taxon>
        <taxon>Bacillaceae</taxon>
        <taxon>Sutcliffiella</taxon>
    </lineage>
</organism>
<dbReference type="Proteomes" id="UP000737402">
    <property type="component" value="Unassembled WGS sequence"/>
</dbReference>
<protein>
    <submittedName>
        <fullName evidence="1">Stage II sporulation protein P</fullName>
    </submittedName>
</protein>
<evidence type="ECO:0000313" key="1">
    <source>
        <dbReference type="EMBL" id="MBM7621222.1"/>
    </source>
</evidence>
<keyword evidence="2" id="KW-1185">Reference proteome</keyword>
<dbReference type="Pfam" id="PF07454">
    <property type="entry name" value="SpoIIP"/>
    <property type="match status" value="1"/>
</dbReference>